<dbReference type="PANTHER" id="PTHR30282">
    <property type="entry name" value="P-AMINOBENZOYL GLUTAMATE TRANSPORTER"/>
    <property type="match status" value="1"/>
</dbReference>
<dbReference type="Proteomes" id="UP000033615">
    <property type="component" value="Unassembled WGS sequence"/>
</dbReference>
<dbReference type="PANTHER" id="PTHR30282:SF0">
    <property type="entry name" value="P-AMINOBENZOYL-GLUTAMATE TRANSPORT PROTEIN"/>
    <property type="match status" value="1"/>
</dbReference>
<gene>
    <name evidence="2" type="ORF">VT50_0208840</name>
</gene>
<feature type="transmembrane region" description="Helical" evidence="1">
    <location>
        <begin position="91"/>
        <end position="109"/>
    </location>
</feature>
<accession>A0A1V4D8N2</accession>
<reference evidence="2" key="1">
    <citation type="submission" date="2016-12" db="EMBL/GenBank/DDBJ databases">
        <title>Genome sequence of Streptomyces antioxidans MUSC 164.</title>
        <authorList>
            <person name="Lee L.-H."/>
            <person name="Ser H.-L."/>
        </authorList>
    </citation>
    <scope>NUCLEOTIDE SEQUENCE [LARGE SCALE GENOMIC DNA]</scope>
    <source>
        <strain evidence="2">MUSC 164</strain>
    </source>
</reference>
<proteinExistence type="predicted"/>
<feature type="transmembrane region" description="Helical" evidence="1">
    <location>
        <begin position="370"/>
        <end position="392"/>
    </location>
</feature>
<dbReference type="GO" id="GO:1902604">
    <property type="term" value="P:p-aminobenzoyl-glutamate transmembrane transport"/>
    <property type="evidence" value="ECO:0007669"/>
    <property type="project" value="InterPro"/>
</dbReference>
<name>A0A1V4D8N2_9ACTN</name>
<evidence type="ECO:0000256" key="1">
    <source>
        <dbReference type="SAM" id="Phobius"/>
    </source>
</evidence>
<dbReference type="GO" id="GO:0015558">
    <property type="term" value="F:secondary active p-aminobenzoyl-glutamate transmembrane transporter activity"/>
    <property type="evidence" value="ECO:0007669"/>
    <property type="project" value="InterPro"/>
</dbReference>
<feature type="transmembrane region" description="Helical" evidence="1">
    <location>
        <begin position="293"/>
        <end position="313"/>
    </location>
</feature>
<evidence type="ECO:0000313" key="2">
    <source>
        <dbReference type="EMBL" id="OPF81761.1"/>
    </source>
</evidence>
<dbReference type="AlphaFoldDB" id="A0A1V4D8N2"/>
<organism evidence="2 3">
    <name type="scientific">Streptomyces antioxidans</name>
    <dbReference type="NCBI Taxonomy" id="1507734"/>
    <lineage>
        <taxon>Bacteria</taxon>
        <taxon>Bacillati</taxon>
        <taxon>Actinomycetota</taxon>
        <taxon>Actinomycetes</taxon>
        <taxon>Kitasatosporales</taxon>
        <taxon>Streptomycetaceae</taxon>
        <taxon>Streptomyces</taxon>
    </lineage>
</organism>
<keyword evidence="1" id="KW-1133">Transmembrane helix</keyword>
<keyword evidence="1" id="KW-0472">Membrane</keyword>
<sequence length="535" mass="55859">MTHLRSSSPPVDGSMNRLFRALSALERAGNRLPHPFWLFWIFVALLGVLSAVLAGVGVSVTLPSTGDSVAVKSLLSLRGAKFAAESALDNFAGFAPLSVVVVVLLGVSVTEKSGLLTALLRVTIGRLPVSWLTFSIAFGSMIAHIMSDSAYIVMIPLGALAFRTVGRSPVLGLMVAYASTAIGFNASPLVTPADAVRSSLAAEAAHTVDPDYVITPVATYFFTAVSSVFLAAVIALTVDRVLARRPEFIPTPEDDAAADRLFNTGAQGEAPQHGGPAGDALSSFTLSAVEKRAMRLSGAVLGLYVLAVSALLLPGSPFRGEGGSIVQSVVVVNIAVFISLLFAILGIVYGRQVGTIPSLSAVPSAMADGVKSFVPVIVLFFVVAQFLAYFTWTGISNVITVEGARLLKSLDAPHLIILLVIILAISALNIIISSGSAMWSILAPVVVPLAMYIGLSPQAAMVSFMIGDSVTNTTPMNAYFVLALGFLQQFRKGAGIGTMLSFTVPVALAVLVSWSSLFALWYALGIPLGPGVPVR</sequence>
<keyword evidence="1" id="KW-0812">Transmembrane</keyword>
<dbReference type="Pfam" id="PF03806">
    <property type="entry name" value="ABG_transport"/>
    <property type="match status" value="1"/>
</dbReference>
<feature type="transmembrane region" description="Helical" evidence="1">
    <location>
        <begin position="499"/>
        <end position="524"/>
    </location>
</feature>
<feature type="transmembrane region" description="Helical" evidence="1">
    <location>
        <begin position="437"/>
        <end position="455"/>
    </location>
</feature>
<feature type="transmembrane region" description="Helical" evidence="1">
    <location>
        <begin position="37"/>
        <end position="62"/>
    </location>
</feature>
<protein>
    <submittedName>
        <fullName evidence="2">p-aminobenzoyl-glutamate transporter</fullName>
    </submittedName>
</protein>
<feature type="transmembrane region" description="Helical" evidence="1">
    <location>
        <begin position="129"/>
        <end position="158"/>
    </location>
</feature>
<dbReference type="EMBL" id="LAKD02000018">
    <property type="protein sequence ID" value="OPF81761.1"/>
    <property type="molecule type" value="Genomic_DNA"/>
</dbReference>
<feature type="transmembrane region" description="Helical" evidence="1">
    <location>
        <begin position="170"/>
        <end position="190"/>
    </location>
</feature>
<feature type="transmembrane region" description="Helical" evidence="1">
    <location>
        <begin position="217"/>
        <end position="238"/>
    </location>
</feature>
<feature type="transmembrane region" description="Helical" evidence="1">
    <location>
        <begin position="325"/>
        <end position="349"/>
    </location>
</feature>
<dbReference type="RefSeq" id="WP_046088261.1">
    <property type="nucleotide sequence ID" value="NZ_LAKD02000018.1"/>
</dbReference>
<feature type="transmembrane region" description="Helical" evidence="1">
    <location>
        <begin position="461"/>
        <end position="487"/>
    </location>
</feature>
<dbReference type="InterPro" id="IPR004697">
    <property type="entry name" value="AbgT"/>
</dbReference>
<keyword evidence="3" id="KW-1185">Reference proteome</keyword>
<comment type="caution">
    <text evidence="2">The sequence shown here is derived from an EMBL/GenBank/DDBJ whole genome shotgun (WGS) entry which is preliminary data.</text>
</comment>
<feature type="transmembrane region" description="Helical" evidence="1">
    <location>
        <begin position="412"/>
        <end position="432"/>
    </location>
</feature>
<evidence type="ECO:0000313" key="3">
    <source>
        <dbReference type="Proteomes" id="UP000033615"/>
    </source>
</evidence>